<dbReference type="AlphaFoldDB" id="A0AAV3UAD5"/>
<dbReference type="Gene3D" id="3.40.50.1820">
    <property type="entry name" value="alpha/beta hydrolase"/>
    <property type="match status" value="1"/>
</dbReference>
<feature type="signal peptide" evidence="2">
    <location>
        <begin position="1"/>
        <end position="30"/>
    </location>
</feature>
<evidence type="ECO:0000256" key="1">
    <source>
        <dbReference type="ARBA" id="ARBA00022801"/>
    </source>
</evidence>
<evidence type="ECO:0000256" key="2">
    <source>
        <dbReference type="SAM" id="SignalP"/>
    </source>
</evidence>
<protein>
    <recommendedName>
        <fullName evidence="3">Alpha/beta hydrolase fold-3 domain-containing protein</fullName>
    </recommendedName>
</protein>
<keyword evidence="2" id="KW-0732">Signal</keyword>
<keyword evidence="5" id="KW-1185">Reference proteome</keyword>
<dbReference type="GO" id="GO:0016787">
    <property type="term" value="F:hydrolase activity"/>
    <property type="evidence" value="ECO:0007669"/>
    <property type="project" value="UniProtKB-KW"/>
</dbReference>
<dbReference type="InterPro" id="IPR013094">
    <property type="entry name" value="AB_hydrolase_3"/>
</dbReference>
<feature type="chain" id="PRO_5043450118" description="Alpha/beta hydrolase fold-3 domain-containing protein" evidence="2">
    <location>
        <begin position="31"/>
        <end position="354"/>
    </location>
</feature>
<comment type="caution">
    <text evidence="4">The sequence shown here is derived from an EMBL/GenBank/DDBJ whole genome shotgun (WGS) entry which is preliminary data.</text>
</comment>
<evidence type="ECO:0000313" key="5">
    <source>
        <dbReference type="Proteomes" id="UP001409585"/>
    </source>
</evidence>
<accession>A0AAV3UAD5</accession>
<evidence type="ECO:0000313" key="4">
    <source>
        <dbReference type="EMBL" id="GAA4962096.1"/>
    </source>
</evidence>
<evidence type="ECO:0000259" key="3">
    <source>
        <dbReference type="Pfam" id="PF07859"/>
    </source>
</evidence>
<sequence>MFVNGTKVVRKCVSMVAVSSALVWSLGAGAEKIYKQDPMDYVAPDYRPALEKRKGSFGAMEFSAETLPKIREGTKSWETPFLDAPKAEAKTLPGLTGQPDVNVYVINADADASAPRPAIIHTHGGGYILGTAKASVPSMQAIAEKHNCVVVTVDYRLAPETAFPGSLYDNYAALKWVNDNAQQLGVDRDRLVVMGDSAGGGHAAMLALEARKRGEISLKAQVLIYPMLDDRTGSTAPQPDWMGYLSWSASANRFGWSSLLGVPAGSDKVPEGAVPARVENLAGLPETFIGVGSIDLFVDEDIEYARRLIRAGVSTELFVLPGGYHGFQTDVPDAPDSKRFHAAVDRALERAFTQ</sequence>
<gene>
    <name evidence="4" type="ORF">GCM10025791_49690</name>
</gene>
<dbReference type="Pfam" id="PF07859">
    <property type="entry name" value="Abhydrolase_3"/>
    <property type="match status" value="1"/>
</dbReference>
<name>A0AAV3UAD5_9ALTE</name>
<reference evidence="5" key="1">
    <citation type="journal article" date="2019" name="Int. J. Syst. Evol. Microbiol.">
        <title>The Global Catalogue of Microorganisms (GCM) 10K type strain sequencing project: providing services to taxonomists for standard genome sequencing and annotation.</title>
        <authorList>
            <consortium name="The Broad Institute Genomics Platform"/>
            <consortium name="The Broad Institute Genome Sequencing Center for Infectious Disease"/>
            <person name="Wu L."/>
            <person name="Ma J."/>
        </authorList>
    </citation>
    <scope>NUCLEOTIDE SEQUENCE [LARGE SCALE GENOMIC DNA]</scope>
    <source>
        <strain evidence="5">JCM 19134</strain>
    </source>
</reference>
<keyword evidence="1" id="KW-0378">Hydrolase</keyword>
<dbReference type="PANTHER" id="PTHR48081">
    <property type="entry name" value="AB HYDROLASE SUPERFAMILY PROTEIN C4A8.06C"/>
    <property type="match status" value="1"/>
</dbReference>
<dbReference type="Proteomes" id="UP001409585">
    <property type="component" value="Unassembled WGS sequence"/>
</dbReference>
<dbReference type="SUPFAM" id="SSF53474">
    <property type="entry name" value="alpha/beta-Hydrolases"/>
    <property type="match status" value="1"/>
</dbReference>
<feature type="domain" description="Alpha/beta hydrolase fold-3" evidence="3">
    <location>
        <begin position="119"/>
        <end position="328"/>
    </location>
</feature>
<dbReference type="InterPro" id="IPR029058">
    <property type="entry name" value="AB_hydrolase_fold"/>
</dbReference>
<dbReference type="PANTHER" id="PTHR48081:SF8">
    <property type="entry name" value="ALPHA_BETA HYDROLASE FOLD-3 DOMAIN-CONTAINING PROTEIN-RELATED"/>
    <property type="match status" value="1"/>
</dbReference>
<proteinExistence type="predicted"/>
<organism evidence="4 5">
    <name type="scientific">Halioxenophilus aromaticivorans</name>
    <dbReference type="NCBI Taxonomy" id="1306992"/>
    <lineage>
        <taxon>Bacteria</taxon>
        <taxon>Pseudomonadati</taxon>
        <taxon>Pseudomonadota</taxon>
        <taxon>Gammaproteobacteria</taxon>
        <taxon>Alteromonadales</taxon>
        <taxon>Alteromonadaceae</taxon>
        <taxon>Halioxenophilus</taxon>
    </lineage>
</organism>
<dbReference type="InterPro" id="IPR050300">
    <property type="entry name" value="GDXG_lipolytic_enzyme"/>
</dbReference>
<dbReference type="EMBL" id="BAABLX010000080">
    <property type="protein sequence ID" value="GAA4962096.1"/>
    <property type="molecule type" value="Genomic_DNA"/>
</dbReference>